<feature type="binding site" evidence="10">
    <location>
        <begin position="12"/>
        <end position="19"/>
    </location>
    <ligand>
        <name>ATP</name>
        <dbReference type="ChEBI" id="CHEBI:30616"/>
    </ligand>
</feature>
<evidence type="ECO:0000256" key="9">
    <source>
        <dbReference type="ARBA" id="ARBA00049563"/>
    </source>
</evidence>
<keyword evidence="6 10" id="KW-0547">Nucleotide-binding</keyword>
<dbReference type="OrthoDB" id="9776390at2"/>
<evidence type="ECO:0000256" key="5">
    <source>
        <dbReference type="ARBA" id="ARBA00022694"/>
    </source>
</evidence>
<feature type="site" description="Interaction with substrate tRNA" evidence="10">
    <location>
        <position position="127"/>
    </location>
</feature>
<comment type="caution">
    <text evidence="14">The sequence shown here is derived from an EMBL/GenBank/DDBJ whole genome shotgun (WGS) entry which is preliminary data.</text>
</comment>
<dbReference type="RefSeq" id="WP_006418018.1">
    <property type="nucleotide sequence ID" value="NZ_AENN01000011.1"/>
</dbReference>
<comment type="subunit">
    <text evidence="10">Monomer.</text>
</comment>
<dbReference type="GO" id="GO:0006400">
    <property type="term" value="P:tRNA modification"/>
    <property type="evidence" value="ECO:0007669"/>
    <property type="project" value="TreeGrafter"/>
</dbReference>
<dbReference type="EMBL" id="AENN01000011">
    <property type="protein sequence ID" value="EFR31484.1"/>
    <property type="molecule type" value="Genomic_DNA"/>
</dbReference>
<proteinExistence type="inferred from homology"/>
<feature type="site" description="Interaction with substrate tRNA" evidence="10">
    <location>
        <position position="103"/>
    </location>
</feature>
<comment type="cofactor">
    <cofactor evidence="1 10">
        <name>Mg(2+)</name>
        <dbReference type="ChEBI" id="CHEBI:18420"/>
    </cofactor>
</comment>
<evidence type="ECO:0000256" key="4">
    <source>
        <dbReference type="ARBA" id="ARBA00022679"/>
    </source>
</evidence>
<evidence type="ECO:0000256" key="3">
    <source>
        <dbReference type="ARBA" id="ARBA00005842"/>
    </source>
</evidence>
<dbReference type="HAMAP" id="MF_00185">
    <property type="entry name" value="IPP_trans"/>
    <property type="match status" value="1"/>
</dbReference>
<keyword evidence="7 10" id="KW-0067">ATP-binding</keyword>
<evidence type="ECO:0000256" key="8">
    <source>
        <dbReference type="ARBA" id="ARBA00022842"/>
    </source>
</evidence>
<gene>
    <name evidence="10 14" type="primary">miaA</name>
    <name evidence="14" type="ORF">HMPREF9257_0349</name>
</gene>
<evidence type="ECO:0000313" key="15">
    <source>
        <dbReference type="Proteomes" id="UP000005990"/>
    </source>
</evidence>
<dbReference type="InterPro" id="IPR039657">
    <property type="entry name" value="Dimethylallyltransferase"/>
</dbReference>
<reference evidence="14 15" key="1">
    <citation type="submission" date="2010-10" db="EMBL/GenBank/DDBJ databases">
        <authorList>
            <person name="Durkin A.S."/>
            <person name="Madupu R."/>
            <person name="Torralba M."/>
            <person name="Gillis M."/>
            <person name="Methe B."/>
            <person name="Sutton G."/>
            <person name="Nelson K.E."/>
        </authorList>
    </citation>
    <scope>NUCLEOTIDE SEQUENCE [LARGE SCALE GENOMIC DNA]</scope>
    <source>
        <strain evidence="14 15">ACS-139-V-Col8</strain>
    </source>
</reference>
<dbReference type="InterPro" id="IPR027417">
    <property type="entry name" value="P-loop_NTPase"/>
</dbReference>
<comment type="caution">
    <text evidence="10">Lacks conserved residue(s) required for the propagation of feature annotation.</text>
</comment>
<evidence type="ECO:0000313" key="14">
    <source>
        <dbReference type="EMBL" id="EFR31484.1"/>
    </source>
</evidence>
<evidence type="ECO:0000256" key="6">
    <source>
        <dbReference type="ARBA" id="ARBA00022741"/>
    </source>
</evidence>
<dbReference type="EC" id="2.5.1.75" evidence="10"/>
<protein>
    <recommendedName>
        <fullName evidence="10">tRNA dimethylallyltransferase</fullName>
        <ecNumber evidence="10">2.5.1.75</ecNumber>
    </recommendedName>
    <alternativeName>
        <fullName evidence="10">Dimethylallyl diphosphate:tRNA dimethylallyltransferase</fullName>
        <shortName evidence="10">DMAPP:tRNA dimethylallyltransferase</shortName>
        <shortName evidence="10">DMATase</shortName>
    </alternativeName>
    <alternativeName>
        <fullName evidence="10">Isopentenyl-diphosphate:tRNA isopentenyltransferase</fullName>
        <shortName evidence="10">IPP transferase</shortName>
        <shortName evidence="10">IPPT</shortName>
        <shortName evidence="10">IPTase</shortName>
    </alternativeName>
</protein>
<dbReference type="GO" id="GO:0052381">
    <property type="term" value="F:tRNA dimethylallyltransferase activity"/>
    <property type="evidence" value="ECO:0007669"/>
    <property type="project" value="UniProtKB-UniRule"/>
</dbReference>
<dbReference type="Gene3D" id="1.10.20.140">
    <property type="match status" value="1"/>
</dbReference>
<keyword evidence="8 10" id="KW-0460">Magnesium</keyword>
<name>E4KNI6_9LACT</name>
<dbReference type="Gene3D" id="3.40.50.300">
    <property type="entry name" value="P-loop containing nucleotide triphosphate hydrolases"/>
    <property type="match status" value="1"/>
</dbReference>
<comment type="function">
    <text evidence="2 10 12">Catalyzes the transfer of a dimethylallyl group onto the adenine at position 37 in tRNAs that read codons beginning with uridine, leading to the formation of N6-(dimethylallyl)adenosine (i(6)A).</text>
</comment>
<sequence length="314" mass="35582">MSNKPSLLVIVGPTAVGKTQLSIHLAHALEGQVINGDSMQVYQGLDIGTGKIQAQEMEEVPHHLLDIKKPDQAFNASDFKRLAQTAIQEISQEGSLPILVGGTGLYIEGLLYDLEFGRPQSVDPTVRENLADRLEAEGSQVLWQELQQKDPQAAAKIPYQNSRRLIRALEVIETSGQLFSSQTHFDQRESAYNYLVLVLNRDRQKLYERINQRVDQMLSQGLEAEVKTLVDQAQGQSFQSLAGIGYKEWLPYFAGQVDYQSVVETIKRNSRRYAKRQLTWFRNRLIHPVWVDMDRDLDQILAELVPIIKEALGK</sequence>
<dbReference type="PANTHER" id="PTHR11088:SF60">
    <property type="entry name" value="TRNA DIMETHYLALLYLTRANSFERASE"/>
    <property type="match status" value="1"/>
</dbReference>
<dbReference type="STRING" id="908337.HMPREF9257_0349"/>
<dbReference type="SUPFAM" id="SSF52540">
    <property type="entry name" value="P-loop containing nucleoside triphosphate hydrolases"/>
    <property type="match status" value="2"/>
</dbReference>
<evidence type="ECO:0000256" key="13">
    <source>
        <dbReference type="RuleBase" id="RU003785"/>
    </source>
</evidence>
<dbReference type="PANTHER" id="PTHR11088">
    <property type="entry name" value="TRNA DIMETHYLALLYLTRANSFERASE"/>
    <property type="match status" value="1"/>
</dbReference>
<organism evidence="14 15">
    <name type="scientific">Eremococcus coleocola ACS-139-V-Col8</name>
    <dbReference type="NCBI Taxonomy" id="908337"/>
    <lineage>
        <taxon>Bacteria</taxon>
        <taxon>Bacillati</taxon>
        <taxon>Bacillota</taxon>
        <taxon>Bacilli</taxon>
        <taxon>Lactobacillales</taxon>
        <taxon>Aerococcaceae</taxon>
        <taxon>Eremococcus</taxon>
    </lineage>
</organism>
<feature type="binding site" evidence="10">
    <location>
        <begin position="14"/>
        <end position="19"/>
    </location>
    <ligand>
        <name>substrate</name>
    </ligand>
</feature>
<keyword evidence="5 10" id="KW-0819">tRNA processing</keyword>
<comment type="similarity">
    <text evidence="3 10 13">Belongs to the IPP transferase family.</text>
</comment>
<evidence type="ECO:0000256" key="10">
    <source>
        <dbReference type="HAMAP-Rule" id="MF_00185"/>
    </source>
</evidence>
<evidence type="ECO:0000256" key="7">
    <source>
        <dbReference type="ARBA" id="ARBA00022840"/>
    </source>
</evidence>
<evidence type="ECO:0000256" key="1">
    <source>
        <dbReference type="ARBA" id="ARBA00001946"/>
    </source>
</evidence>
<dbReference type="eggNOG" id="COG0324">
    <property type="taxonomic scope" value="Bacteria"/>
</dbReference>
<evidence type="ECO:0000256" key="12">
    <source>
        <dbReference type="RuleBase" id="RU003784"/>
    </source>
</evidence>
<evidence type="ECO:0000256" key="11">
    <source>
        <dbReference type="RuleBase" id="RU003783"/>
    </source>
</evidence>
<accession>E4KNI6</accession>
<comment type="catalytic activity">
    <reaction evidence="9 10 11">
        <text>adenosine(37) in tRNA + dimethylallyl diphosphate = N(6)-dimethylallyladenosine(37) in tRNA + diphosphate</text>
        <dbReference type="Rhea" id="RHEA:26482"/>
        <dbReference type="Rhea" id="RHEA-COMP:10162"/>
        <dbReference type="Rhea" id="RHEA-COMP:10375"/>
        <dbReference type="ChEBI" id="CHEBI:33019"/>
        <dbReference type="ChEBI" id="CHEBI:57623"/>
        <dbReference type="ChEBI" id="CHEBI:74411"/>
        <dbReference type="ChEBI" id="CHEBI:74415"/>
        <dbReference type="EC" id="2.5.1.75"/>
    </reaction>
</comment>
<dbReference type="Proteomes" id="UP000005990">
    <property type="component" value="Unassembled WGS sequence"/>
</dbReference>
<keyword evidence="4 10" id="KW-0808">Transferase</keyword>
<dbReference type="InterPro" id="IPR018022">
    <property type="entry name" value="IPT"/>
</dbReference>
<keyword evidence="15" id="KW-1185">Reference proteome</keyword>
<dbReference type="NCBIfam" id="TIGR00174">
    <property type="entry name" value="miaA"/>
    <property type="match status" value="1"/>
</dbReference>
<dbReference type="AlphaFoldDB" id="E4KNI6"/>
<dbReference type="Pfam" id="PF01715">
    <property type="entry name" value="IPPT"/>
    <property type="match status" value="1"/>
</dbReference>
<evidence type="ECO:0000256" key="2">
    <source>
        <dbReference type="ARBA" id="ARBA00003213"/>
    </source>
</evidence>
<dbReference type="GO" id="GO:0005524">
    <property type="term" value="F:ATP binding"/>
    <property type="evidence" value="ECO:0007669"/>
    <property type="project" value="UniProtKB-UniRule"/>
</dbReference>
<feature type="region of interest" description="Interaction with substrate tRNA" evidence="10">
    <location>
        <begin position="37"/>
        <end position="40"/>
    </location>
</feature>